<evidence type="ECO:0000313" key="3">
    <source>
        <dbReference type="EMBL" id="PIK45929.1"/>
    </source>
</evidence>
<evidence type="ECO:0000259" key="2">
    <source>
        <dbReference type="Pfam" id="PF23325"/>
    </source>
</evidence>
<evidence type="ECO:0000313" key="4">
    <source>
        <dbReference type="Proteomes" id="UP000230750"/>
    </source>
</evidence>
<gene>
    <name evidence="3" type="ORF">BSL78_17208</name>
</gene>
<proteinExistence type="predicted"/>
<reference evidence="3 4" key="1">
    <citation type="journal article" date="2017" name="PLoS Biol.">
        <title>The sea cucumber genome provides insights into morphological evolution and visceral regeneration.</title>
        <authorList>
            <person name="Zhang X."/>
            <person name="Sun L."/>
            <person name="Yuan J."/>
            <person name="Sun Y."/>
            <person name="Gao Y."/>
            <person name="Zhang L."/>
            <person name="Li S."/>
            <person name="Dai H."/>
            <person name="Hamel J.F."/>
            <person name="Liu C."/>
            <person name="Yu Y."/>
            <person name="Liu S."/>
            <person name="Lin W."/>
            <person name="Guo K."/>
            <person name="Jin S."/>
            <person name="Xu P."/>
            <person name="Storey K.B."/>
            <person name="Huan P."/>
            <person name="Zhang T."/>
            <person name="Zhou Y."/>
            <person name="Zhang J."/>
            <person name="Lin C."/>
            <person name="Li X."/>
            <person name="Xing L."/>
            <person name="Huo D."/>
            <person name="Sun M."/>
            <person name="Wang L."/>
            <person name="Mercier A."/>
            <person name="Li F."/>
            <person name="Yang H."/>
            <person name="Xiang J."/>
        </authorList>
    </citation>
    <scope>NUCLEOTIDE SEQUENCE [LARGE SCALE GENOMIC DNA]</scope>
    <source>
        <strain evidence="3">Shaxun</strain>
        <tissue evidence="3">Muscle</tissue>
    </source>
</reference>
<dbReference type="EMBL" id="MRZV01000675">
    <property type="protein sequence ID" value="PIK45929.1"/>
    <property type="molecule type" value="Genomic_DNA"/>
</dbReference>
<evidence type="ECO:0000256" key="1">
    <source>
        <dbReference type="SAM" id="MobiDB-lite"/>
    </source>
</evidence>
<dbReference type="PANTHER" id="PTHR10663">
    <property type="entry name" value="GUANYL-NUCLEOTIDE EXCHANGE FACTOR"/>
    <property type="match status" value="1"/>
</dbReference>
<dbReference type="Proteomes" id="UP000230750">
    <property type="component" value="Unassembled WGS sequence"/>
</dbReference>
<sequence>MCRKEISFSLEIKMKALQHIGRECCIARLCCDTRKQVRMQALTYLQRALLVHDLQTLSALEWESCFSKVLFPLLAKLLENNTHDPIEMEETRMRAASLLCKGFLQHLTPLLSLSTFTALWMTILDFMDKYMNADKSELLSEAIPESLKNMLLVMHTAGVFETDGEDDPAAQLWAMTWERIDCFLPGLKTEVFKPHESARTTPATVPKQDAIPRDGSPQRDGTTPKKKPDTNLVYSSLVENMEQDVLVGTVSVIFPVIAPSGLVKSLTV</sequence>
<dbReference type="PANTHER" id="PTHR10663:SF388">
    <property type="entry name" value="GOLGI-SPECIFIC BREFELDIN A-RESISTANCE GUANINE NUCLEOTIDE EXCHANGE FACTOR 1"/>
    <property type="match status" value="1"/>
</dbReference>
<organism evidence="3 4">
    <name type="scientific">Stichopus japonicus</name>
    <name type="common">Sea cucumber</name>
    <dbReference type="NCBI Taxonomy" id="307972"/>
    <lineage>
        <taxon>Eukaryota</taxon>
        <taxon>Metazoa</taxon>
        <taxon>Echinodermata</taxon>
        <taxon>Eleutherozoa</taxon>
        <taxon>Echinozoa</taxon>
        <taxon>Holothuroidea</taxon>
        <taxon>Aspidochirotacea</taxon>
        <taxon>Aspidochirotida</taxon>
        <taxon>Stichopodidae</taxon>
        <taxon>Apostichopus</taxon>
    </lineage>
</organism>
<feature type="region of interest" description="Disordered" evidence="1">
    <location>
        <begin position="195"/>
        <end position="230"/>
    </location>
</feature>
<dbReference type="AlphaFoldDB" id="A0A2G8KD94"/>
<dbReference type="Pfam" id="PF23325">
    <property type="entry name" value="TPR_28"/>
    <property type="match status" value="1"/>
</dbReference>
<comment type="caution">
    <text evidence="3">The sequence shown here is derived from an EMBL/GenBank/DDBJ whole genome shotgun (WGS) entry which is preliminary data.</text>
</comment>
<protein>
    <submittedName>
        <fullName evidence="3">Putative golgi-specific brefeldin A-resistance guanine nucleotide exchange factor 1 isoform X2</fullName>
    </submittedName>
</protein>
<keyword evidence="4" id="KW-1185">Reference proteome</keyword>
<accession>A0A2G8KD94</accession>
<feature type="domain" description="GBF1-like tetratricopeptide repeats" evidence="2">
    <location>
        <begin position="28"/>
        <end position="191"/>
    </location>
</feature>
<dbReference type="InterPro" id="IPR056604">
    <property type="entry name" value="GBF1-like_TPR"/>
</dbReference>
<dbReference type="STRING" id="307972.A0A2G8KD94"/>
<dbReference type="OrthoDB" id="10258608at2759"/>
<name>A0A2G8KD94_STIJA</name>